<evidence type="ECO:0000256" key="3">
    <source>
        <dbReference type="ARBA" id="ARBA00023163"/>
    </source>
</evidence>
<feature type="compositionally biased region" description="Gly residues" evidence="6">
    <location>
        <begin position="161"/>
        <end position="173"/>
    </location>
</feature>
<dbReference type="PANTHER" id="PTHR47573">
    <property type="entry name" value="PROTEIN AF-9 HOMOLOG"/>
    <property type="match status" value="1"/>
</dbReference>
<sequence length="252" mass="28323">MPAPGSNKRVKGISIHRPFVYGSVARPIDPAKRPANLPAEHTHQWTVWVKGVDDDDISYWLRKVQFKLHETYANPLRLCDAPPFEVTETGWGEFEIQIKLHFVPESGEKPQTLWHPLKLHPYGPDAEIEREERRPIISQNYEEVVFNEPVDAFYDILTGGGDKGKGGASGKGGSKQSAGRKGEASGRTAEVPRNKSAGNPYSEATEGEELDRMKIAIKKVEEMVKVEREKLTGREKVLEELRKTEGTIIKKK</sequence>
<keyword evidence="3" id="KW-0804">Transcription</keyword>
<dbReference type="PROSITE" id="PS51037">
    <property type="entry name" value="YEATS"/>
    <property type="match status" value="1"/>
</dbReference>
<dbReference type="GO" id="GO:0006355">
    <property type="term" value="P:regulation of DNA-templated transcription"/>
    <property type="evidence" value="ECO:0007669"/>
    <property type="project" value="InterPro"/>
</dbReference>
<comment type="caution">
    <text evidence="8">The sequence shown here is derived from an EMBL/GenBank/DDBJ whole genome shotgun (WGS) entry which is preliminary data.</text>
</comment>
<evidence type="ECO:0000313" key="9">
    <source>
        <dbReference type="Proteomes" id="UP000750711"/>
    </source>
</evidence>
<feature type="domain" description="YEATS" evidence="7">
    <location>
        <begin position="9"/>
        <end position="160"/>
    </location>
</feature>
<evidence type="ECO:0000256" key="4">
    <source>
        <dbReference type="ARBA" id="ARBA00023242"/>
    </source>
</evidence>
<dbReference type="CDD" id="cd16908">
    <property type="entry name" value="YEATS_Yaf9_like"/>
    <property type="match status" value="1"/>
</dbReference>
<dbReference type="GO" id="GO:0005634">
    <property type="term" value="C:nucleus"/>
    <property type="evidence" value="ECO:0007669"/>
    <property type="project" value="UniProtKB-SubCell"/>
</dbReference>
<dbReference type="Pfam" id="PF03366">
    <property type="entry name" value="YEATS"/>
    <property type="match status" value="1"/>
</dbReference>
<dbReference type="EMBL" id="JAGHQM010000806">
    <property type="protein sequence ID" value="KAH0558569.1"/>
    <property type="molecule type" value="Genomic_DNA"/>
</dbReference>
<accession>A0A9P8LAC9</accession>
<keyword evidence="9" id="KW-1185">Reference proteome</keyword>
<dbReference type="InterPro" id="IPR055129">
    <property type="entry name" value="YEATS_dom"/>
</dbReference>
<dbReference type="Gene3D" id="2.60.40.1970">
    <property type="entry name" value="YEATS domain"/>
    <property type="match status" value="1"/>
</dbReference>
<evidence type="ECO:0000256" key="1">
    <source>
        <dbReference type="ARBA" id="ARBA00022408"/>
    </source>
</evidence>
<dbReference type="InterPro" id="IPR005033">
    <property type="entry name" value="YEATS"/>
</dbReference>
<dbReference type="PANTHER" id="PTHR47573:SF1">
    <property type="entry name" value="PROTEIN AF-9 HOMOLOG"/>
    <property type="match status" value="1"/>
</dbReference>
<dbReference type="AlphaFoldDB" id="A0A9P8LAC9"/>
<evidence type="ECO:0000256" key="2">
    <source>
        <dbReference type="ARBA" id="ARBA00023015"/>
    </source>
</evidence>
<name>A0A9P8LAC9_9PEZI</name>
<comment type="subcellular location">
    <subcellularLocation>
        <location evidence="5">Nucleus</location>
    </subcellularLocation>
</comment>
<evidence type="ECO:0000256" key="6">
    <source>
        <dbReference type="SAM" id="MobiDB-lite"/>
    </source>
</evidence>
<gene>
    <name evidence="8" type="primary">YAF9</name>
    <name evidence="8" type="ORF">GP486_004776</name>
</gene>
<organism evidence="8 9">
    <name type="scientific">Trichoglossum hirsutum</name>
    <dbReference type="NCBI Taxonomy" id="265104"/>
    <lineage>
        <taxon>Eukaryota</taxon>
        <taxon>Fungi</taxon>
        <taxon>Dikarya</taxon>
        <taxon>Ascomycota</taxon>
        <taxon>Pezizomycotina</taxon>
        <taxon>Geoglossomycetes</taxon>
        <taxon>Geoglossales</taxon>
        <taxon>Geoglossaceae</taxon>
        <taxon>Trichoglossum</taxon>
    </lineage>
</organism>
<proteinExistence type="predicted"/>
<dbReference type="GO" id="GO:0000785">
    <property type="term" value="C:chromatin"/>
    <property type="evidence" value="ECO:0007669"/>
    <property type="project" value="UniProtKB-ARBA"/>
</dbReference>
<dbReference type="Proteomes" id="UP000750711">
    <property type="component" value="Unassembled WGS sequence"/>
</dbReference>
<keyword evidence="4 5" id="KW-0539">Nucleus</keyword>
<reference evidence="8" key="1">
    <citation type="submission" date="2021-03" db="EMBL/GenBank/DDBJ databases">
        <title>Comparative genomics and phylogenomic investigation of the class Geoglossomycetes provide insights into ecological specialization and systematics.</title>
        <authorList>
            <person name="Melie T."/>
            <person name="Pirro S."/>
            <person name="Miller A.N."/>
            <person name="Quandt A."/>
        </authorList>
    </citation>
    <scope>NUCLEOTIDE SEQUENCE</scope>
    <source>
        <strain evidence="8">CAQ_001_2017</strain>
    </source>
</reference>
<keyword evidence="2" id="KW-0805">Transcription regulation</keyword>
<dbReference type="InterPro" id="IPR038704">
    <property type="entry name" value="YEAST_sf"/>
</dbReference>
<evidence type="ECO:0000313" key="8">
    <source>
        <dbReference type="EMBL" id="KAH0558569.1"/>
    </source>
</evidence>
<protein>
    <recommendedName>
        <fullName evidence="1">Protein AF-9 homolog</fullName>
    </recommendedName>
</protein>
<evidence type="ECO:0000256" key="5">
    <source>
        <dbReference type="PROSITE-ProRule" id="PRU00376"/>
    </source>
</evidence>
<evidence type="ECO:0000259" key="7">
    <source>
        <dbReference type="PROSITE" id="PS51037"/>
    </source>
</evidence>
<feature type="region of interest" description="Disordered" evidence="6">
    <location>
        <begin position="161"/>
        <end position="212"/>
    </location>
</feature>